<gene>
    <name evidence="3" type="ORF">TrLO_g10462</name>
</gene>
<dbReference type="OrthoDB" id="10323438at2759"/>
<feature type="chain" id="PRO_5040945126" evidence="2">
    <location>
        <begin position="23"/>
        <end position="246"/>
    </location>
</feature>
<dbReference type="AlphaFoldDB" id="A0A9W7F5H2"/>
<evidence type="ECO:0000313" key="3">
    <source>
        <dbReference type="EMBL" id="GMI02093.1"/>
    </source>
</evidence>
<dbReference type="EMBL" id="BRXW01000039">
    <property type="protein sequence ID" value="GMI02093.1"/>
    <property type="molecule type" value="Genomic_DNA"/>
</dbReference>
<feature type="compositionally biased region" description="Polar residues" evidence="1">
    <location>
        <begin position="86"/>
        <end position="95"/>
    </location>
</feature>
<keyword evidence="2" id="KW-0732">Signal</keyword>
<organism evidence="3 4">
    <name type="scientific">Triparma laevis f. longispina</name>
    <dbReference type="NCBI Taxonomy" id="1714387"/>
    <lineage>
        <taxon>Eukaryota</taxon>
        <taxon>Sar</taxon>
        <taxon>Stramenopiles</taxon>
        <taxon>Ochrophyta</taxon>
        <taxon>Bolidophyceae</taxon>
        <taxon>Parmales</taxon>
        <taxon>Triparmaceae</taxon>
        <taxon>Triparma</taxon>
    </lineage>
</organism>
<keyword evidence="4" id="KW-1185">Reference proteome</keyword>
<evidence type="ECO:0000256" key="1">
    <source>
        <dbReference type="SAM" id="MobiDB-lite"/>
    </source>
</evidence>
<evidence type="ECO:0000256" key="2">
    <source>
        <dbReference type="SAM" id="SignalP"/>
    </source>
</evidence>
<accession>A0A9W7F5H2</accession>
<evidence type="ECO:0000313" key="4">
    <source>
        <dbReference type="Proteomes" id="UP001165122"/>
    </source>
</evidence>
<reference evidence="4" key="1">
    <citation type="journal article" date="2023" name="Commun. Biol.">
        <title>Genome analysis of Parmales, the sister group of diatoms, reveals the evolutionary specialization of diatoms from phago-mixotrophs to photoautotrophs.</title>
        <authorList>
            <person name="Ban H."/>
            <person name="Sato S."/>
            <person name="Yoshikawa S."/>
            <person name="Yamada K."/>
            <person name="Nakamura Y."/>
            <person name="Ichinomiya M."/>
            <person name="Sato N."/>
            <person name="Blanc-Mathieu R."/>
            <person name="Endo H."/>
            <person name="Kuwata A."/>
            <person name="Ogata H."/>
        </authorList>
    </citation>
    <scope>NUCLEOTIDE SEQUENCE [LARGE SCALE GENOMIC DNA]</scope>
    <source>
        <strain evidence="4">NIES 3700</strain>
    </source>
</reference>
<sequence length="246" mass="26869">MRATDAPKTILILLIFFFVLSSSRIPLASLSTSSVPSSSSKLNFTPKRWGNRLQRYLTQVSYSGREDMGKIRGGEREGEKEERWESSTYEKSNYASTSPLPSPPPTSSEPSSSSSKTPSEHPLKTSKYSLRYSTTSPPPPITTPTLSTLHFSPSGTLYDSTSTPIGTWSFPPPGNSVTWSITLPSGSTYNYYATFYSNFIGGCPKMVKGVVTRSHEKGVGRWFKPVVATFEARGISEDDGGECGCD</sequence>
<feature type="signal peptide" evidence="2">
    <location>
        <begin position="1"/>
        <end position="22"/>
    </location>
</feature>
<dbReference type="Proteomes" id="UP001165122">
    <property type="component" value="Unassembled WGS sequence"/>
</dbReference>
<protein>
    <submittedName>
        <fullName evidence="3">Uncharacterized protein</fullName>
    </submittedName>
</protein>
<feature type="compositionally biased region" description="Low complexity" evidence="1">
    <location>
        <begin position="108"/>
        <end position="117"/>
    </location>
</feature>
<name>A0A9W7F5H2_9STRA</name>
<feature type="region of interest" description="Disordered" evidence="1">
    <location>
        <begin position="67"/>
        <end position="147"/>
    </location>
</feature>
<feature type="compositionally biased region" description="Basic and acidic residues" evidence="1">
    <location>
        <begin position="67"/>
        <end position="85"/>
    </location>
</feature>
<proteinExistence type="predicted"/>
<comment type="caution">
    <text evidence="3">The sequence shown here is derived from an EMBL/GenBank/DDBJ whole genome shotgun (WGS) entry which is preliminary data.</text>
</comment>